<name>A0A0A8H2Y1_9BACT</name>
<dbReference type="InterPro" id="IPR017871">
    <property type="entry name" value="ABC_transporter-like_CS"/>
</dbReference>
<dbReference type="InterPro" id="IPR050388">
    <property type="entry name" value="ABC_Ni/Peptide_Import"/>
</dbReference>
<keyword evidence="5" id="KW-0547">Nucleotide-binding</keyword>
<dbReference type="InterPro" id="IPR003593">
    <property type="entry name" value="AAA+_ATPase"/>
</dbReference>
<dbReference type="SMART" id="SM00382">
    <property type="entry name" value="AAA"/>
    <property type="match status" value="1"/>
</dbReference>
<dbReference type="AlphaFoldDB" id="A0A0A8H2Y1"/>
<dbReference type="GO" id="GO:0005524">
    <property type="term" value="F:ATP binding"/>
    <property type="evidence" value="ECO:0007669"/>
    <property type="project" value="UniProtKB-KW"/>
</dbReference>
<feature type="domain" description="ABC transporter" evidence="8">
    <location>
        <begin position="2"/>
        <end position="246"/>
    </location>
</feature>
<dbReference type="KEGG" id="cis:CINS_1391"/>
<reference evidence="9 10" key="1">
    <citation type="journal article" date="2014" name="Genome Biol. Evol.">
        <title>Comparative Genomics of the Campylobacter lari Group.</title>
        <authorList>
            <person name="Miller W.G."/>
            <person name="Yee E."/>
            <person name="Chapman M.H."/>
            <person name="Smith T.P."/>
            <person name="Bono J.L."/>
            <person name="Huynh S."/>
            <person name="Parker C.T."/>
            <person name="Vandamme P."/>
            <person name="Luong K."/>
            <person name="Korlach J."/>
        </authorList>
    </citation>
    <scope>NUCLEOTIDE SEQUENCE [LARGE SCALE GENOMIC DNA]</scope>
    <source>
        <strain evidence="9 10">NCTC 12927</strain>
    </source>
</reference>
<evidence type="ECO:0000256" key="2">
    <source>
        <dbReference type="ARBA" id="ARBA00005417"/>
    </source>
</evidence>
<protein>
    <submittedName>
        <fullName evidence="9">Nickel ABC transporter, ATP-binding protein</fullName>
    </submittedName>
</protein>
<keyword evidence="4" id="KW-1003">Cell membrane</keyword>
<proteinExistence type="inferred from homology"/>
<keyword evidence="3" id="KW-0813">Transport</keyword>
<dbReference type="Gene3D" id="3.40.50.300">
    <property type="entry name" value="P-loop containing nucleotide triphosphate hydrolases"/>
    <property type="match status" value="1"/>
</dbReference>
<accession>A0A0A8H2Y1</accession>
<evidence type="ECO:0000259" key="8">
    <source>
        <dbReference type="PROSITE" id="PS50893"/>
    </source>
</evidence>
<evidence type="ECO:0000256" key="5">
    <source>
        <dbReference type="ARBA" id="ARBA00022741"/>
    </source>
</evidence>
<sequence>MICVENLNLNFKQKKLLQNVNFELKDEKSLAIVGKSGIGKSLLLKSLIRLFDKNYTLQAKTIKFDDYEVLKLNDKELNFLRMKVNLLFQDVYGSFYPFVDIGSYFNIVIKTHTNLNTKQIKEKAFYFFECLGLKNHDLLWHSFIYQLSGGMARRVQIALALLSGSQYLLCDEITSSLDMQNECKIIDILKSLKANFKNIIYVSHDLNLVKQLCDEVLVFEENDVICQYDIEEFLKFPKSQYAQKLLNIESACF</sequence>
<organism evidence="9 10">
    <name type="scientific">Campylobacter insulaenigrae NCTC 12927</name>
    <dbReference type="NCBI Taxonomy" id="1031564"/>
    <lineage>
        <taxon>Bacteria</taxon>
        <taxon>Pseudomonadati</taxon>
        <taxon>Campylobacterota</taxon>
        <taxon>Epsilonproteobacteria</taxon>
        <taxon>Campylobacterales</taxon>
        <taxon>Campylobacteraceae</taxon>
        <taxon>Campylobacter</taxon>
    </lineage>
</organism>
<dbReference type="HOGENOM" id="CLU_000604_1_23_7"/>
<evidence type="ECO:0000256" key="4">
    <source>
        <dbReference type="ARBA" id="ARBA00022475"/>
    </source>
</evidence>
<dbReference type="PANTHER" id="PTHR43297">
    <property type="entry name" value="OLIGOPEPTIDE TRANSPORT ATP-BINDING PROTEIN APPD"/>
    <property type="match status" value="1"/>
</dbReference>
<dbReference type="RefSeq" id="WP_039651040.1">
    <property type="nucleotide sequence ID" value="NZ_CP007770.1"/>
</dbReference>
<evidence type="ECO:0000256" key="3">
    <source>
        <dbReference type="ARBA" id="ARBA00022448"/>
    </source>
</evidence>
<evidence type="ECO:0000313" key="10">
    <source>
        <dbReference type="Proteomes" id="UP000031163"/>
    </source>
</evidence>
<gene>
    <name evidence="9" type="primary">nikW</name>
    <name evidence="9" type="ORF">CINS_1391</name>
</gene>
<evidence type="ECO:0000313" key="9">
    <source>
        <dbReference type="EMBL" id="AJC88347.1"/>
    </source>
</evidence>
<dbReference type="SUPFAM" id="SSF52540">
    <property type="entry name" value="P-loop containing nucleoside triphosphate hydrolases"/>
    <property type="match status" value="1"/>
</dbReference>
<dbReference type="PROSITE" id="PS00211">
    <property type="entry name" value="ABC_TRANSPORTER_1"/>
    <property type="match status" value="1"/>
</dbReference>
<dbReference type="GO" id="GO:0005886">
    <property type="term" value="C:plasma membrane"/>
    <property type="evidence" value="ECO:0007669"/>
    <property type="project" value="UniProtKB-SubCell"/>
</dbReference>
<keyword evidence="6 9" id="KW-0067">ATP-binding</keyword>
<dbReference type="STRING" id="1031564.CINS_1391"/>
<evidence type="ECO:0000256" key="6">
    <source>
        <dbReference type="ARBA" id="ARBA00022840"/>
    </source>
</evidence>
<dbReference type="GeneID" id="74432172"/>
<keyword evidence="7" id="KW-0472">Membrane</keyword>
<dbReference type="EMBL" id="CP007770">
    <property type="protein sequence ID" value="AJC88347.1"/>
    <property type="molecule type" value="Genomic_DNA"/>
</dbReference>
<evidence type="ECO:0000256" key="1">
    <source>
        <dbReference type="ARBA" id="ARBA00004417"/>
    </source>
</evidence>
<dbReference type="GO" id="GO:0016887">
    <property type="term" value="F:ATP hydrolysis activity"/>
    <property type="evidence" value="ECO:0007669"/>
    <property type="project" value="InterPro"/>
</dbReference>
<dbReference type="Proteomes" id="UP000031163">
    <property type="component" value="Chromosome"/>
</dbReference>
<dbReference type="InterPro" id="IPR027417">
    <property type="entry name" value="P-loop_NTPase"/>
</dbReference>
<dbReference type="Pfam" id="PF00005">
    <property type="entry name" value="ABC_tran"/>
    <property type="match status" value="1"/>
</dbReference>
<dbReference type="PANTHER" id="PTHR43297:SF2">
    <property type="entry name" value="DIPEPTIDE TRANSPORT ATP-BINDING PROTEIN DPPD"/>
    <property type="match status" value="1"/>
</dbReference>
<comment type="subcellular location">
    <subcellularLocation>
        <location evidence="1">Cell inner membrane</location>
        <topology evidence="1">Peripheral membrane protein</topology>
    </subcellularLocation>
</comment>
<dbReference type="InterPro" id="IPR003439">
    <property type="entry name" value="ABC_transporter-like_ATP-bd"/>
</dbReference>
<dbReference type="PROSITE" id="PS50893">
    <property type="entry name" value="ABC_TRANSPORTER_2"/>
    <property type="match status" value="1"/>
</dbReference>
<evidence type="ECO:0000256" key="7">
    <source>
        <dbReference type="ARBA" id="ARBA00023136"/>
    </source>
</evidence>
<comment type="similarity">
    <text evidence="2">Belongs to the ABC transporter superfamily.</text>
</comment>